<dbReference type="Proteomes" id="UP000507470">
    <property type="component" value="Unassembled WGS sequence"/>
</dbReference>
<gene>
    <name evidence="2" type="ORF">MCOR_28244</name>
</gene>
<evidence type="ECO:0000313" key="3">
    <source>
        <dbReference type="Proteomes" id="UP000507470"/>
    </source>
</evidence>
<evidence type="ECO:0000313" key="2">
    <source>
        <dbReference type="EMBL" id="CAC5393375.1"/>
    </source>
</evidence>
<feature type="transmembrane region" description="Helical" evidence="1">
    <location>
        <begin position="97"/>
        <end position="117"/>
    </location>
</feature>
<dbReference type="EMBL" id="CACVKT020005165">
    <property type="protein sequence ID" value="CAC5393375.1"/>
    <property type="molecule type" value="Genomic_DNA"/>
</dbReference>
<dbReference type="AlphaFoldDB" id="A0A6J8CAG0"/>
<accession>A0A6J8CAG0</accession>
<evidence type="ECO:0000256" key="1">
    <source>
        <dbReference type="SAM" id="Phobius"/>
    </source>
</evidence>
<name>A0A6J8CAG0_MYTCO</name>
<feature type="transmembrane region" description="Helical" evidence="1">
    <location>
        <begin position="44"/>
        <end position="67"/>
    </location>
</feature>
<protein>
    <submittedName>
        <fullName evidence="2">Uncharacterized protein</fullName>
    </submittedName>
</protein>
<keyword evidence="1" id="KW-0472">Membrane</keyword>
<organism evidence="2 3">
    <name type="scientific">Mytilus coruscus</name>
    <name type="common">Sea mussel</name>
    <dbReference type="NCBI Taxonomy" id="42192"/>
    <lineage>
        <taxon>Eukaryota</taxon>
        <taxon>Metazoa</taxon>
        <taxon>Spiralia</taxon>
        <taxon>Lophotrochozoa</taxon>
        <taxon>Mollusca</taxon>
        <taxon>Bivalvia</taxon>
        <taxon>Autobranchia</taxon>
        <taxon>Pteriomorphia</taxon>
        <taxon>Mytilida</taxon>
        <taxon>Mytiloidea</taxon>
        <taxon>Mytilidae</taxon>
        <taxon>Mytilinae</taxon>
        <taxon>Mytilus</taxon>
    </lineage>
</organism>
<reference evidence="2 3" key="1">
    <citation type="submission" date="2020-06" db="EMBL/GenBank/DDBJ databases">
        <authorList>
            <person name="Li R."/>
            <person name="Bekaert M."/>
        </authorList>
    </citation>
    <scope>NUCLEOTIDE SEQUENCE [LARGE SCALE GENOMIC DNA]</scope>
    <source>
        <strain evidence="3">wild</strain>
    </source>
</reference>
<keyword evidence="1" id="KW-0812">Transmembrane</keyword>
<dbReference type="OrthoDB" id="5978806at2759"/>
<keyword evidence="1" id="KW-1133">Transmembrane helix</keyword>
<proteinExistence type="predicted"/>
<keyword evidence="3" id="KW-1185">Reference proteome</keyword>
<sequence>MHEKMVKINSTVTDLMESINSMQEKLDKKISWFSHLLGTTEEKITTVLMFGQHIVFLMLIMFLTAYLQVPPMSRVLILVVTFVNSAIEIQSGKGAGFIRMAGVDFSIIMANGLYYIWKSKGYVHKAPLRLTGTDSDGAQPVTHGRVTELDKYSRKTTVFL</sequence>